<dbReference type="AlphaFoldDB" id="A0A9W8K3B0"/>
<dbReference type="EMBL" id="JANKHO010000291">
    <property type="protein sequence ID" value="KAJ3511972.1"/>
    <property type="molecule type" value="Genomic_DNA"/>
</dbReference>
<dbReference type="Proteomes" id="UP001148786">
    <property type="component" value="Unassembled WGS sequence"/>
</dbReference>
<name>A0A9W8K3B0_9AGAR</name>
<dbReference type="Gene3D" id="3.80.10.10">
    <property type="entry name" value="Ribonuclease Inhibitor"/>
    <property type="match status" value="1"/>
</dbReference>
<gene>
    <name evidence="1" type="ORF">NLJ89_g3794</name>
</gene>
<dbReference type="InterPro" id="IPR032675">
    <property type="entry name" value="LRR_dom_sf"/>
</dbReference>
<proteinExistence type="predicted"/>
<accession>A0A9W8K3B0</accession>
<evidence type="ECO:0000313" key="2">
    <source>
        <dbReference type="Proteomes" id="UP001148786"/>
    </source>
</evidence>
<organism evidence="1 2">
    <name type="scientific">Agrocybe chaxingu</name>
    <dbReference type="NCBI Taxonomy" id="84603"/>
    <lineage>
        <taxon>Eukaryota</taxon>
        <taxon>Fungi</taxon>
        <taxon>Dikarya</taxon>
        <taxon>Basidiomycota</taxon>
        <taxon>Agaricomycotina</taxon>
        <taxon>Agaricomycetes</taxon>
        <taxon>Agaricomycetidae</taxon>
        <taxon>Agaricales</taxon>
        <taxon>Agaricineae</taxon>
        <taxon>Strophariaceae</taxon>
        <taxon>Agrocybe</taxon>
    </lineage>
</organism>
<evidence type="ECO:0000313" key="1">
    <source>
        <dbReference type="EMBL" id="KAJ3511972.1"/>
    </source>
</evidence>
<reference evidence="1" key="1">
    <citation type="submission" date="2022-07" db="EMBL/GenBank/DDBJ databases">
        <title>Genome Sequence of Agrocybe chaxingu.</title>
        <authorList>
            <person name="Buettner E."/>
        </authorList>
    </citation>
    <scope>NUCLEOTIDE SEQUENCE</scope>
    <source>
        <strain evidence="1">MP-N11</strain>
    </source>
</reference>
<dbReference type="SUPFAM" id="SSF52058">
    <property type="entry name" value="L domain-like"/>
    <property type="match status" value="1"/>
</dbReference>
<keyword evidence="2" id="KW-1185">Reference proteome</keyword>
<dbReference type="OrthoDB" id="3069034at2759"/>
<protein>
    <submittedName>
        <fullName evidence="1">Uncharacterized protein</fullName>
    </submittedName>
</protein>
<sequence length="213" mass="24154">MGRQMIRPLESFQRMEFTVPQKVKDLEPWDWDVSFDSCAIANDCIDFSGATNPREFSWNGDFCLLASKCVNLPLYNLKILKISGCFISVEEAISILHSCLNLTCAELGTVDNSVQRTTKTNIRISTSPRVQLRFLTDLTIVTNEQLESILQRIAWRNLSSLTLIIGGTGLVGIPNTISSLQNLGRLKLTLAGRVEDREYAKIRRLMQNYEEEY</sequence>
<comment type="caution">
    <text evidence="1">The sequence shown here is derived from an EMBL/GenBank/DDBJ whole genome shotgun (WGS) entry which is preliminary data.</text>
</comment>